<evidence type="ECO:0000313" key="3">
    <source>
        <dbReference type="Proteomes" id="UP000479710"/>
    </source>
</evidence>
<sequence>SESRRRRRLRLQSRGAATGSIVVPATLDHRMPTARATEIALLPPAKPPRSHLLPSRERGDQAANARPEISSAVERVRHRSAFSTASPLSPTSR</sequence>
<gene>
    <name evidence="2" type="ORF">E2562_010203</name>
</gene>
<name>A0A6G1EJH2_9ORYZ</name>
<evidence type="ECO:0000256" key="1">
    <source>
        <dbReference type="SAM" id="MobiDB-lite"/>
    </source>
</evidence>
<dbReference type="Proteomes" id="UP000479710">
    <property type="component" value="Unassembled WGS sequence"/>
</dbReference>
<organism evidence="2 3">
    <name type="scientific">Oryza meyeriana var. granulata</name>
    <dbReference type="NCBI Taxonomy" id="110450"/>
    <lineage>
        <taxon>Eukaryota</taxon>
        <taxon>Viridiplantae</taxon>
        <taxon>Streptophyta</taxon>
        <taxon>Embryophyta</taxon>
        <taxon>Tracheophyta</taxon>
        <taxon>Spermatophyta</taxon>
        <taxon>Magnoliopsida</taxon>
        <taxon>Liliopsida</taxon>
        <taxon>Poales</taxon>
        <taxon>Poaceae</taxon>
        <taxon>BOP clade</taxon>
        <taxon>Oryzoideae</taxon>
        <taxon>Oryzeae</taxon>
        <taxon>Oryzinae</taxon>
        <taxon>Oryza</taxon>
        <taxon>Oryza meyeriana</taxon>
    </lineage>
</organism>
<proteinExistence type="predicted"/>
<feature type="region of interest" description="Disordered" evidence="1">
    <location>
        <begin position="44"/>
        <end position="93"/>
    </location>
</feature>
<feature type="non-terminal residue" evidence="2">
    <location>
        <position position="93"/>
    </location>
</feature>
<dbReference type="AlphaFoldDB" id="A0A6G1EJH2"/>
<dbReference type="EMBL" id="SPHZ02000003">
    <property type="protein sequence ID" value="KAF0924564.1"/>
    <property type="molecule type" value="Genomic_DNA"/>
</dbReference>
<feature type="non-terminal residue" evidence="2">
    <location>
        <position position="1"/>
    </location>
</feature>
<evidence type="ECO:0000313" key="2">
    <source>
        <dbReference type="EMBL" id="KAF0924564.1"/>
    </source>
</evidence>
<keyword evidence="3" id="KW-1185">Reference proteome</keyword>
<feature type="compositionally biased region" description="Polar residues" evidence="1">
    <location>
        <begin position="81"/>
        <end position="93"/>
    </location>
</feature>
<protein>
    <submittedName>
        <fullName evidence="2">Uncharacterized protein</fullName>
    </submittedName>
</protein>
<accession>A0A6G1EJH2</accession>
<comment type="caution">
    <text evidence="2">The sequence shown here is derived from an EMBL/GenBank/DDBJ whole genome shotgun (WGS) entry which is preliminary data.</text>
</comment>
<reference evidence="2 3" key="1">
    <citation type="submission" date="2019-11" db="EMBL/GenBank/DDBJ databases">
        <title>Whole genome sequence of Oryza granulata.</title>
        <authorList>
            <person name="Li W."/>
        </authorList>
    </citation>
    <scope>NUCLEOTIDE SEQUENCE [LARGE SCALE GENOMIC DNA]</scope>
    <source>
        <strain evidence="3">cv. Menghai</strain>
        <tissue evidence="2">Leaf</tissue>
    </source>
</reference>